<dbReference type="Pfam" id="PF01501">
    <property type="entry name" value="Glyco_transf_8"/>
    <property type="match status" value="1"/>
</dbReference>
<evidence type="ECO:0000256" key="1">
    <source>
        <dbReference type="ARBA" id="ARBA00022676"/>
    </source>
</evidence>
<dbReference type="Gene3D" id="3.90.550.10">
    <property type="entry name" value="Spore Coat Polysaccharide Biosynthesis Protein SpsA, Chain A"/>
    <property type="match status" value="1"/>
</dbReference>
<protein>
    <submittedName>
        <fullName evidence="5">Glycosyltransferase, family 8</fullName>
    </submittedName>
</protein>
<dbReference type="SUPFAM" id="SSF53448">
    <property type="entry name" value="Nucleotide-diphospho-sugar transferases"/>
    <property type="match status" value="1"/>
</dbReference>
<evidence type="ECO:0000313" key="5">
    <source>
        <dbReference type="EMBL" id="EFT83051.1"/>
    </source>
</evidence>
<sequence length="377" mass="42899">MDLLYCGDEHMRDGLLISLLSLLEHTTVPLNVHVLTATIDVDGEQWSPLKQEDIDYLDRLVRQSPYSGGVELIDVTEQFKAQPPTANLKTRFSPYCMLRLYADLVDLPDRILYLDTDVVCKSDPSELWQADMHNRQIAGVPDHFGFILPTANWFTKPFCYLNSGVLLLNMPYIRETGLFAKCRDLCSRKRMFLCDQTAINRLARKRRVLPRRFNEQIKTRPDTILRHFTTTLHMTKPHTITVKPWDVPRMHSVLDEHAYDTLLQQYQYHIARMDDGLDDDSGDNFSKNLDGNPGDDLGDNPNNGLDLQGQTGLALLQEEGPKEPEGTEPEVLESAALEGEEEPRESESEVLAEEPKTEPLTEPIPESMSEPAAEPIR</sequence>
<keyword evidence="6" id="KW-1185">Reference proteome</keyword>
<dbReference type="AlphaFoldDB" id="E6JYP0"/>
<feature type="compositionally biased region" description="Low complexity" evidence="4">
    <location>
        <begin position="288"/>
        <end position="307"/>
    </location>
</feature>
<dbReference type="eggNOG" id="COG1442">
    <property type="taxonomic scope" value="Bacteria"/>
</dbReference>
<reference evidence="5 6" key="1">
    <citation type="submission" date="2010-12" db="EMBL/GenBank/DDBJ databases">
        <authorList>
            <person name="Muzny D."/>
            <person name="Qin X."/>
            <person name="Buhay C."/>
            <person name="Dugan-Rocha S."/>
            <person name="Ding Y."/>
            <person name="Chen G."/>
            <person name="Hawes A."/>
            <person name="Holder M."/>
            <person name="Jhangiani S."/>
            <person name="Johnson A."/>
            <person name="Khan Z."/>
            <person name="Li Z."/>
            <person name="Liu W."/>
            <person name="Liu X."/>
            <person name="Perez L."/>
            <person name="Shen H."/>
            <person name="Wang Q."/>
            <person name="Watt J."/>
            <person name="Xi L."/>
            <person name="Xin Y."/>
            <person name="Zhou J."/>
            <person name="Deng J."/>
            <person name="Jiang H."/>
            <person name="Liu Y."/>
            <person name="Qu J."/>
            <person name="Song X.-Z."/>
            <person name="Zhang L."/>
            <person name="Villasana D."/>
            <person name="Johnson A."/>
            <person name="Liu J."/>
            <person name="Liyanage D."/>
            <person name="Lorensuhewa L."/>
            <person name="Robinson T."/>
            <person name="Song A."/>
            <person name="Song B.-B."/>
            <person name="Dinh H."/>
            <person name="Thornton R."/>
            <person name="Coyle M."/>
            <person name="Francisco L."/>
            <person name="Jackson L."/>
            <person name="Javaid M."/>
            <person name="Korchina V."/>
            <person name="Kovar C."/>
            <person name="Mata R."/>
            <person name="Mathew T."/>
            <person name="Ngo R."/>
            <person name="Nguyen L."/>
            <person name="Nguyen N."/>
            <person name="Okwuonu G."/>
            <person name="Ongeri F."/>
            <person name="Pham C."/>
            <person name="Simmons D."/>
            <person name="Wilczek-Boney K."/>
            <person name="Hale W."/>
            <person name="Jakkamsetti A."/>
            <person name="Pham P."/>
            <person name="Ruth R."/>
            <person name="San Lucas F."/>
            <person name="Warren J."/>
            <person name="Zhang J."/>
            <person name="Zhao Z."/>
            <person name="Zhou C."/>
            <person name="Zhu D."/>
            <person name="Lee S."/>
            <person name="Bess C."/>
            <person name="Blankenburg K."/>
            <person name="Forbes L."/>
            <person name="Fu Q."/>
            <person name="Gubbala S."/>
            <person name="Hirani K."/>
            <person name="Jayaseelan J.C."/>
            <person name="Lara F."/>
            <person name="Munidasa M."/>
            <person name="Palculict T."/>
            <person name="Patil S."/>
            <person name="Pu L.-L."/>
            <person name="Saada N."/>
            <person name="Tang L."/>
            <person name="Weissenberger G."/>
            <person name="Zhu Y."/>
            <person name="Hemphill L."/>
            <person name="Shang Y."/>
            <person name="Youmans B."/>
            <person name="Ayvaz T."/>
            <person name="Ross M."/>
            <person name="Santibanez J."/>
            <person name="Aqrawi P."/>
            <person name="Gross S."/>
            <person name="Joshi V."/>
            <person name="Fowler G."/>
            <person name="Nazareth L."/>
            <person name="Reid J."/>
            <person name="Worley K."/>
            <person name="Petrosino J."/>
            <person name="Highlander S."/>
            <person name="Gibbs R."/>
        </authorList>
    </citation>
    <scope>NUCLEOTIDE SEQUENCE [LARGE SCALE GENOMIC DNA]</scope>
    <source>
        <strain evidence="5 6">DSM 10105</strain>
    </source>
</reference>
<keyword evidence="3" id="KW-0479">Metal-binding</keyword>
<keyword evidence="1" id="KW-0328">Glycosyltransferase</keyword>
<feature type="region of interest" description="Disordered" evidence="4">
    <location>
        <begin position="279"/>
        <end position="377"/>
    </location>
</feature>
<gene>
    <name evidence="5" type="ORF">HMPREF0620_0056</name>
</gene>
<dbReference type="Proteomes" id="UP000004946">
    <property type="component" value="Chromosome"/>
</dbReference>
<dbReference type="GO" id="GO:0046872">
    <property type="term" value="F:metal ion binding"/>
    <property type="evidence" value="ECO:0007669"/>
    <property type="project" value="UniProtKB-KW"/>
</dbReference>
<dbReference type="InterPro" id="IPR050748">
    <property type="entry name" value="Glycosyltrans_8_dom-fam"/>
</dbReference>
<dbReference type="InterPro" id="IPR002495">
    <property type="entry name" value="Glyco_trans_8"/>
</dbReference>
<dbReference type="PATRIC" id="fig|864564.6.peg.1664"/>
<evidence type="ECO:0000313" key="6">
    <source>
        <dbReference type="Proteomes" id="UP000004946"/>
    </source>
</evidence>
<name>E6JYP0_PARDN</name>
<dbReference type="RefSeq" id="WP_006288493.1">
    <property type="nucleotide sequence ID" value="NZ_AP012333.1"/>
</dbReference>
<proteinExistence type="predicted"/>
<evidence type="ECO:0000256" key="3">
    <source>
        <dbReference type="ARBA" id="ARBA00022723"/>
    </source>
</evidence>
<dbReference type="InterPro" id="IPR029044">
    <property type="entry name" value="Nucleotide-diphossugar_trans"/>
</dbReference>
<accession>E6JYP0</accession>
<evidence type="ECO:0000256" key="2">
    <source>
        <dbReference type="ARBA" id="ARBA00022679"/>
    </source>
</evidence>
<dbReference type="KEGG" id="pdo:PSDT_1517"/>
<dbReference type="EMBL" id="AEON01000001">
    <property type="protein sequence ID" value="EFT83051.1"/>
    <property type="molecule type" value="Genomic_DNA"/>
</dbReference>
<dbReference type="HOGENOM" id="CLU_062215_0_0_11"/>
<evidence type="ECO:0000256" key="4">
    <source>
        <dbReference type="SAM" id="MobiDB-lite"/>
    </source>
</evidence>
<dbReference type="PANTHER" id="PTHR13778">
    <property type="entry name" value="GLYCOSYLTRANSFERASE 8 DOMAIN-CONTAINING PROTEIN"/>
    <property type="match status" value="1"/>
</dbReference>
<comment type="caution">
    <text evidence="5">The sequence shown here is derived from an EMBL/GenBank/DDBJ whole genome shotgun (WGS) entry which is preliminary data.</text>
</comment>
<dbReference type="GO" id="GO:0016757">
    <property type="term" value="F:glycosyltransferase activity"/>
    <property type="evidence" value="ECO:0007669"/>
    <property type="project" value="UniProtKB-KW"/>
</dbReference>
<feature type="compositionally biased region" description="Acidic residues" evidence="4">
    <location>
        <begin position="338"/>
        <end position="352"/>
    </location>
</feature>
<keyword evidence="2 5" id="KW-0808">Transferase</keyword>
<dbReference type="PANTHER" id="PTHR13778:SF47">
    <property type="entry name" value="LIPOPOLYSACCHARIDE 1,3-GALACTOSYLTRANSFERASE"/>
    <property type="match status" value="1"/>
</dbReference>
<organism evidence="5 6">
    <name type="scientific">Parascardovia denticolens DSM 10105 = JCM 12538</name>
    <dbReference type="NCBI Taxonomy" id="864564"/>
    <lineage>
        <taxon>Bacteria</taxon>
        <taxon>Bacillati</taxon>
        <taxon>Actinomycetota</taxon>
        <taxon>Actinomycetes</taxon>
        <taxon>Bifidobacteriales</taxon>
        <taxon>Bifidobacteriaceae</taxon>
        <taxon>Parascardovia</taxon>
    </lineage>
</organism>